<evidence type="ECO:0000256" key="1">
    <source>
        <dbReference type="ARBA" id="ARBA00022741"/>
    </source>
</evidence>
<dbReference type="EMBL" id="CP084167">
    <property type="protein sequence ID" value="UJG44115.1"/>
    <property type="molecule type" value="Genomic_DNA"/>
</dbReference>
<dbReference type="CDD" id="cd00154">
    <property type="entry name" value="Rab"/>
    <property type="match status" value="1"/>
</dbReference>
<proteinExistence type="predicted"/>
<keyword evidence="1" id="KW-0547">Nucleotide-binding</keyword>
<dbReference type="SUPFAM" id="SSF52540">
    <property type="entry name" value="P-loop containing nucleoside triphosphate hydrolases"/>
    <property type="match status" value="1"/>
</dbReference>
<dbReference type="Gene3D" id="3.40.50.300">
    <property type="entry name" value="P-loop containing nucleotide triphosphate hydrolases"/>
    <property type="match status" value="1"/>
</dbReference>
<sequence>MLTFKILFIGDNSVGKTTLFKKIVQNEKNKEKVPSLKAEIVKVFRTIQGEEVAFDLYDLPARELLSSPQRTKWYLGADGAFIVFDITKAETFRRVTFWLEQLINYNRKGKIPIVLVGNKIDLRNNPNVRNRTLNPIDAQAFCLRLNRTSARENINNEFFEVSAISGKGLTQLLDALTKNIYKHHKAKK</sequence>
<gene>
    <name evidence="2" type="ORF">K9W46_02785</name>
</gene>
<dbReference type="NCBIfam" id="TIGR00231">
    <property type="entry name" value="small_GTP"/>
    <property type="match status" value="1"/>
</dbReference>
<dbReference type="InterPro" id="IPR027417">
    <property type="entry name" value="P-loop_NTPase"/>
</dbReference>
<name>A0A9Y1BS87_9ARCH</name>
<dbReference type="InterPro" id="IPR005225">
    <property type="entry name" value="Small_GTP-bd"/>
</dbReference>
<dbReference type="Proteomes" id="UP001200513">
    <property type="component" value="Chromosome"/>
</dbReference>
<dbReference type="SMART" id="SM00173">
    <property type="entry name" value="RAS"/>
    <property type="match status" value="1"/>
</dbReference>
<dbReference type="PANTHER" id="PTHR47978">
    <property type="match status" value="1"/>
</dbReference>
<dbReference type="Pfam" id="PF00071">
    <property type="entry name" value="Ras"/>
    <property type="match status" value="1"/>
</dbReference>
<dbReference type="PRINTS" id="PR00449">
    <property type="entry name" value="RASTRNSFRMNG"/>
</dbReference>
<protein>
    <submittedName>
        <fullName evidence="2">GTP-binding protein</fullName>
    </submittedName>
</protein>
<dbReference type="InterPro" id="IPR001806">
    <property type="entry name" value="Small_GTPase"/>
</dbReference>
<organism evidence="2">
    <name type="scientific">Candidatus Heimdallarchaeum endolithica</name>
    <dbReference type="NCBI Taxonomy" id="2876572"/>
    <lineage>
        <taxon>Archaea</taxon>
        <taxon>Promethearchaeati</taxon>
        <taxon>Candidatus Heimdallarchaeota</taxon>
        <taxon>Candidatus Heimdallarchaeia (ex Rinke et al. 2021) (nom. nud.)</taxon>
        <taxon>Candidatus Heimdallarchaeales</taxon>
        <taxon>Candidatus Heimdallarchaeaceae</taxon>
        <taxon>Candidatus Heimdallarchaeum</taxon>
    </lineage>
</organism>
<dbReference type="AlphaFoldDB" id="A0A9Y1BS87"/>
<dbReference type="GO" id="GO:0003924">
    <property type="term" value="F:GTPase activity"/>
    <property type="evidence" value="ECO:0007669"/>
    <property type="project" value="InterPro"/>
</dbReference>
<dbReference type="SMART" id="SM00175">
    <property type="entry name" value="RAB"/>
    <property type="match status" value="1"/>
</dbReference>
<dbReference type="SMART" id="SM00174">
    <property type="entry name" value="RHO"/>
    <property type="match status" value="1"/>
</dbReference>
<dbReference type="GO" id="GO:0005525">
    <property type="term" value="F:GTP binding"/>
    <property type="evidence" value="ECO:0007669"/>
    <property type="project" value="InterPro"/>
</dbReference>
<evidence type="ECO:0000313" key="2">
    <source>
        <dbReference type="EMBL" id="UJG44115.1"/>
    </source>
</evidence>
<reference evidence="2" key="1">
    <citation type="journal article" date="2022" name="Nat. Microbiol.">
        <title>Unique mobile elements and scalable gene flow at the prokaryote-eukaryote boundary revealed by circularized Asgard archaea genomes.</title>
        <authorList>
            <person name="Wu F."/>
            <person name="Speth D.R."/>
            <person name="Philosof A."/>
            <person name="Cremiere A."/>
            <person name="Narayanan A."/>
            <person name="Barco R.A."/>
            <person name="Connon S.A."/>
            <person name="Amend J.P."/>
            <person name="Antoshechkin I.A."/>
            <person name="Orphan V.J."/>
        </authorList>
    </citation>
    <scope>NUCLEOTIDE SEQUENCE</scope>
    <source>
        <strain evidence="2">PR6</strain>
    </source>
</reference>
<dbReference type="PROSITE" id="PS51419">
    <property type="entry name" value="RAB"/>
    <property type="match status" value="1"/>
</dbReference>
<accession>A0A9Y1BS87</accession>